<dbReference type="Gene3D" id="3.30.565.10">
    <property type="entry name" value="Histidine kinase-like ATPase, C-terminal domain"/>
    <property type="match status" value="1"/>
</dbReference>
<feature type="region of interest" description="Disordered" evidence="14">
    <location>
        <begin position="408"/>
        <end position="428"/>
    </location>
</feature>
<dbReference type="PROSITE" id="PS50885">
    <property type="entry name" value="HAMP"/>
    <property type="match status" value="1"/>
</dbReference>
<dbReference type="RefSeq" id="WP_321392401.1">
    <property type="nucleotide sequence ID" value="NZ_CP139487.1"/>
</dbReference>
<dbReference type="PANTHER" id="PTHR45528:SF1">
    <property type="entry name" value="SENSOR HISTIDINE KINASE CPXA"/>
    <property type="match status" value="1"/>
</dbReference>
<dbReference type="CDD" id="cd00082">
    <property type="entry name" value="HisKA"/>
    <property type="match status" value="1"/>
</dbReference>
<keyword evidence="7 15" id="KW-0812">Transmembrane</keyword>
<dbReference type="InterPro" id="IPR050398">
    <property type="entry name" value="HssS/ArlS-like"/>
</dbReference>
<dbReference type="InterPro" id="IPR005467">
    <property type="entry name" value="His_kinase_dom"/>
</dbReference>
<organism evidence="18 19">
    <name type="scientific">Peredibacter starrii</name>
    <dbReference type="NCBI Taxonomy" id="28202"/>
    <lineage>
        <taxon>Bacteria</taxon>
        <taxon>Pseudomonadati</taxon>
        <taxon>Bdellovibrionota</taxon>
        <taxon>Bacteriovoracia</taxon>
        <taxon>Bacteriovoracales</taxon>
        <taxon>Bacteriovoracaceae</taxon>
        <taxon>Peredibacter</taxon>
    </lineage>
</organism>
<sequence length="475" mass="53880">MISLISLYTLVRISDVAVGDYRLGYLLYIGRSIEKSNNYRPVSKINVNKVKDPPLPQGDTLNLLKLTEFGPDLGESATMTEKRTRPLLWLASQEGIILSSNTDAPLPIDWRDLKLPKKIHGMESNESNILEPKTFVVKLNTTPTTYLISHNERTLFQGPYLLIQGTHTFTTAALAVFLALSISFYYLRRKSNEARKVLARLESGDLKARFEINRYDEFGNLILDFNRMADEIEKLVKRVQDTEVSRSNLLQELGHDLRTPMTSLTTAFETLKLHGDQLSSDDCQEIFAMITTDIRYFKELLDKLTLVATIDGPHYKASTETIDLNSLLQTELYSRQIAAGHALSWNLIHTDEMTPYILGDSHLITRLFRNAFDNASRYASNNITVKINVQKERVEVLVMDDGPGLTPESIQSFGKRRERRQRKEKDPNDFSLGLGSVIMKTITQVHGGTIEMMNVISQEQIKGACLKVTFQKMQA</sequence>
<evidence type="ECO:0000256" key="4">
    <source>
        <dbReference type="ARBA" id="ARBA00022475"/>
    </source>
</evidence>
<keyword evidence="10 18" id="KW-0067">ATP-binding</keyword>
<keyword evidence="4" id="KW-1003">Cell membrane</keyword>
<keyword evidence="19" id="KW-1185">Reference proteome</keyword>
<evidence type="ECO:0000256" key="10">
    <source>
        <dbReference type="ARBA" id="ARBA00022840"/>
    </source>
</evidence>
<evidence type="ECO:0000256" key="7">
    <source>
        <dbReference type="ARBA" id="ARBA00022692"/>
    </source>
</evidence>
<dbReference type="PROSITE" id="PS50109">
    <property type="entry name" value="HIS_KIN"/>
    <property type="match status" value="1"/>
</dbReference>
<evidence type="ECO:0000256" key="12">
    <source>
        <dbReference type="ARBA" id="ARBA00023012"/>
    </source>
</evidence>
<dbReference type="EC" id="2.7.13.3" evidence="3"/>
<evidence type="ECO:0000313" key="19">
    <source>
        <dbReference type="Proteomes" id="UP001324634"/>
    </source>
</evidence>
<dbReference type="Gene3D" id="1.10.287.130">
    <property type="match status" value="1"/>
</dbReference>
<dbReference type="SMART" id="SM00387">
    <property type="entry name" value="HATPase_c"/>
    <property type="match status" value="1"/>
</dbReference>
<evidence type="ECO:0000313" key="18">
    <source>
        <dbReference type="EMBL" id="WPU64153.1"/>
    </source>
</evidence>
<dbReference type="KEGG" id="psti:SOO65_15775"/>
<evidence type="ECO:0000256" key="8">
    <source>
        <dbReference type="ARBA" id="ARBA00022741"/>
    </source>
</evidence>
<evidence type="ECO:0000256" key="6">
    <source>
        <dbReference type="ARBA" id="ARBA00022679"/>
    </source>
</evidence>
<keyword evidence="6" id="KW-0808">Transferase</keyword>
<evidence type="ECO:0000256" key="2">
    <source>
        <dbReference type="ARBA" id="ARBA00004651"/>
    </source>
</evidence>
<comment type="subcellular location">
    <subcellularLocation>
        <location evidence="2">Cell membrane</location>
        <topology evidence="2">Multi-pass membrane protein</topology>
    </subcellularLocation>
</comment>
<dbReference type="GO" id="GO:0005886">
    <property type="term" value="C:plasma membrane"/>
    <property type="evidence" value="ECO:0007669"/>
    <property type="project" value="UniProtKB-SubCell"/>
</dbReference>
<evidence type="ECO:0000259" key="17">
    <source>
        <dbReference type="PROSITE" id="PS50885"/>
    </source>
</evidence>
<dbReference type="Pfam" id="PF00672">
    <property type="entry name" value="HAMP"/>
    <property type="match status" value="1"/>
</dbReference>
<evidence type="ECO:0000256" key="14">
    <source>
        <dbReference type="SAM" id="MobiDB-lite"/>
    </source>
</evidence>
<dbReference type="CDD" id="cd06225">
    <property type="entry name" value="HAMP"/>
    <property type="match status" value="1"/>
</dbReference>
<dbReference type="SMART" id="SM00304">
    <property type="entry name" value="HAMP"/>
    <property type="match status" value="1"/>
</dbReference>
<keyword evidence="11 15" id="KW-1133">Transmembrane helix</keyword>
<dbReference type="InterPro" id="IPR003661">
    <property type="entry name" value="HisK_dim/P_dom"/>
</dbReference>
<protein>
    <recommendedName>
        <fullName evidence="3">histidine kinase</fullName>
        <ecNumber evidence="3">2.7.13.3</ecNumber>
    </recommendedName>
</protein>
<dbReference type="SUPFAM" id="SSF47384">
    <property type="entry name" value="Homodimeric domain of signal transducing histidine kinase"/>
    <property type="match status" value="1"/>
</dbReference>
<accession>A0AAX4HLK5</accession>
<evidence type="ECO:0000256" key="15">
    <source>
        <dbReference type="SAM" id="Phobius"/>
    </source>
</evidence>
<keyword evidence="12" id="KW-0902">Two-component regulatory system</keyword>
<feature type="domain" description="Histidine kinase" evidence="16">
    <location>
        <begin position="252"/>
        <end position="474"/>
    </location>
</feature>
<feature type="transmembrane region" description="Helical" evidence="15">
    <location>
        <begin position="169"/>
        <end position="187"/>
    </location>
</feature>
<dbReference type="AlphaFoldDB" id="A0AAX4HLK5"/>
<keyword evidence="9" id="KW-0418">Kinase</keyword>
<dbReference type="GO" id="GO:0000155">
    <property type="term" value="F:phosphorelay sensor kinase activity"/>
    <property type="evidence" value="ECO:0007669"/>
    <property type="project" value="InterPro"/>
</dbReference>
<feature type="domain" description="HAMP" evidence="17">
    <location>
        <begin position="185"/>
        <end position="237"/>
    </location>
</feature>
<dbReference type="Pfam" id="PF02518">
    <property type="entry name" value="HATPase_c"/>
    <property type="match status" value="1"/>
</dbReference>
<evidence type="ECO:0000256" key="11">
    <source>
        <dbReference type="ARBA" id="ARBA00022989"/>
    </source>
</evidence>
<dbReference type="InterPro" id="IPR003594">
    <property type="entry name" value="HATPase_dom"/>
</dbReference>
<comment type="catalytic activity">
    <reaction evidence="1">
        <text>ATP + protein L-histidine = ADP + protein N-phospho-L-histidine.</text>
        <dbReference type="EC" id="2.7.13.3"/>
    </reaction>
</comment>
<evidence type="ECO:0000259" key="16">
    <source>
        <dbReference type="PROSITE" id="PS50109"/>
    </source>
</evidence>
<dbReference type="Gene3D" id="6.10.340.10">
    <property type="match status" value="1"/>
</dbReference>
<dbReference type="PANTHER" id="PTHR45528">
    <property type="entry name" value="SENSOR HISTIDINE KINASE CPXA"/>
    <property type="match status" value="1"/>
</dbReference>
<evidence type="ECO:0000256" key="9">
    <source>
        <dbReference type="ARBA" id="ARBA00022777"/>
    </source>
</evidence>
<keyword evidence="13 15" id="KW-0472">Membrane</keyword>
<evidence type="ECO:0000256" key="1">
    <source>
        <dbReference type="ARBA" id="ARBA00000085"/>
    </source>
</evidence>
<dbReference type="CDD" id="cd00075">
    <property type="entry name" value="HATPase"/>
    <property type="match status" value="1"/>
</dbReference>
<evidence type="ECO:0000256" key="13">
    <source>
        <dbReference type="ARBA" id="ARBA00023136"/>
    </source>
</evidence>
<keyword evidence="5" id="KW-0597">Phosphoprotein</keyword>
<dbReference type="GO" id="GO:0005524">
    <property type="term" value="F:ATP binding"/>
    <property type="evidence" value="ECO:0007669"/>
    <property type="project" value="UniProtKB-KW"/>
</dbReference>
<evidence type="ECO:0000256" key="3">
    <source>
        <dbReference type="ARBA" id="ARBA00012438"/>
    </source>
</evidence>
<dbReference type="Pfam" id="PF00512">
    <property type="entry name" value="HisKA"/>
    <property type="match status" value="1"/>
</dbReference>
<dbReference type="Proteomes" id="UP001324634">
    <property type="component" value="Chromosome"/>
</dbReference>
<dbReference type="InterPro" id="IPR036890">
    <property type="entry name" value="HATPase_C_sf"/>
</dbReference>
<dbReference type="SUPFAM" id="SSF158472">
    <property type="entry name" value="HAMP domain-like"/>
    <property type="match status" value="1"/>
</dbReference>
<keyword evidence="8" id="KW-0547">Nucleotide-binding</keyword>
<name>A0AAX4HLK5_9BACT</name>
<dbReference type="SMART" id="SM00388">
    <property type="entry name" value="HisKA"/>
    <property type="match status" value="1"/>
</dbReference>
<reference evidence="18 19" key="1">
    <citation type="submission" date="2023-11" db="EMBL/GenBank/DDBJ databases">
        <title>Peredibacter starrii A3.12.</title>
        <authorList>
            <person name="Mitchell R.J."/>
        </authorList>
    </citation>
    <scope>NUCLEOTIDE SEQUENCE [LARGE SCALE GENOMIC DNA]</scope>
    <source>
        <strain evidence="18 19">A3.12</strain>
    </source>
</reference>
<dbReference type="SUPFAM" id="SSF55874">
    <property type="entry name" value="ATPase domain of HSP90 chaperone/DNA topoisomerase II/histidine kinase"/>
    <property type="match status" value="1"/>
</dbReference>
<dbReference type="EMBL" id="CP139487">
    <property type="protein sequence ID" value="WPU64153.1"/>
    <property type="molecule type" value="Genomic_DNA"/>
</dbReference>
<proteinExistence type="predicted"/>
<gene>
    <name evidence="18" type="ORF">SOO65_15775</name>
</gene>
<dbReference type="InterPro" id="IPR003660">
    <property type="entry name" value="HAMP_dom"/>
</dbReference>
<dbReference type="InterPro" id="IPR036097">
    <property type="entry name" value="HisK_dim/P_sf"/>
</dbReference>
<evidence type="ECO:0000256" key="5">
    <source>
        <dbReference type="ARBA" id="ARBA00022553"/>
    </source>
</evidence>